<reference evidence="5 6" key="2">
    <citation type="journal article" date="2016" name="Genome Announc.">
        <title>Complete Genome Sequence of Algoriphagus sp. Strain M8-2, Isolated from a Brackish Lake.</title>
        <authorList>
            <person name="Muraguchi Y."/>
            <person name="Kushimoto K."/>
            <person name="Ohtsubo Y."/>
            <person name="Suzuki T."/>
            <person name="Dohra H."/>
            <person name="Kimbara K."/>
            <person name="Shintani M."/>
        </authorList>
    </citation>
    <scope>NUCLEOTIDE SEQUENCE [LARGE SCALE GENOMIC DNA]</scope>
    <source>
        <strain evidence="5 6">M8-2</strain>
    </source>
</reference>
<dbReference type="InterPro" id="IPR029000">
    <property type="entry name" value="Cyclophilin-like_dom_sf"/>
</dbReference>
<dbReference type="Pfam" id="PF02682">
    <property type="entry name" value="CT_C_D"/>
    <property type="match status" value="1"/>
</dbReference>
<name>A0A142EPE4_9BACT</name>
<keyword evidence="3" id="KW-0067">ATP-binding</keyword>
<evidence type="ECO:0000256" key="1">
    <source>
        <dbReference type="ARBA" id="ARBA00022741"/>
    </source>
</evidence>
<evidence type="ECO:0000313" key="6">
    <source>
        <dbReference type="Proteomes" id="UP000073816"/>
    </source>
</evidence>
<evidence type="ECO:0000256" key="3">
    <source>
        <dbReference type="ARBA" id="ARBA00022840"/>
    </source>
</evidence>
<keyword evidence="1" id="KW-0547">Nucleotide-binding</keyword>
<evidence type="ECO:0000313" key="5">
    <source>
        <dbReference type="EMBL" id="AMQ56999.1"/>
    </source>
</evidence>
<dbReference type="Proteomes" id="UP000073816">
    <property type="component" value="Chromosome"/>
</dbReference>
<dbReference type="NCBIfam" id="TIGR00370">
    <property type="entry name" value="5-oxoprolinase subunit PxpB"/>
    <property type="match status" value="1"/>
</dbReference>
<sequence>MHLKPTYQILTPTLGEICWSESPTDVLLKNQLAWKNWISTNLNSQLIDLRLGFTRISIHWKSFEAQQEFASKFNEINPPIRALSEKVWEIPVCYDPDLAPDLDQFSESKKMAIEEIISIHSEKAYRIHFFGFLPGFMYLNGLNEKLVSSRKSTPARKVDAGSVAIGGVQTGIYTLESPGGWHVIGKTPISFFDPNQTPPVWAEIGDQIQFVPISKAEFSRLESSQNTSYWK</sequence>
<dbReference type="SMART" id="SM00796">
    <property type="entry name" value="AHS1"/>
    <property type="match status" value="1"/>
</dbReference>
<dbReference type="GO" id="GO:0005524">
    <property type="term" value="F:ATP binding"/>
    <property type="evidence" value="ECO:0007669"/>
    <property type="project" value="UniProtKB-KW"/>
</dbReference>
<protein>
    <recommendedName>
        <fullName evidence="4">Carboxyltransferase domain-containing protein</fullName>
    </recommendedName>
</protein>
<dbReference type="PATRIC" id="fig|1727163.4.peg.2339"/>
<proteinExistence type="predicted"/>
<dbReference type="AlphaFoldDB" id="A0A142EPE4"/>
<organism evidence="5 6">
    <name type="scientific">Algoriphagus sanaruensis</name>
    <dbReference type="NCBI Taxonomy" id="1727163"/>
    <lineage>
        <taxon>Bacteria</taxon>
        <taxon>Pseudomonadati</taxon>
        <taxon>Bacteroidota</taxon>
        <taxon>Cytophagia</taxon>
        <taxon>Cytophagales</taxon>
        <taxon>Cyclobacteriaceae</taxon>
        <taxon>Algoriphagus</taxon>
    </lineage>
</organism>
<dbReference type="PANTHER" id="PTHR34698">
    <property type="entry name" value="5-OXOPROLINASE SUBUNIT B"/>
    <property type="match status" value="1"/>
</dbReference>
<evidence type="ECO:0000256" key="2">
    <source>
        <dbReference type="ARBA" id="ARBA00022801"/>
    </source>
</evidence>
<dbReference type="InterPro" id="IPR003833">
    <property type="entry name" value="CT_C_D"/>
</dbReference>
<dbReference type="InterPro" id="IPR010016">
    <property type="entry name" value="PxpB"/>
</dbReference>
<gene>
    <name evidence="5" type="ORF">AO498_11195</name>
</gene>
<dbReference type="STRING" id="1727163.AO498_11195"/>
<dbReference type="SUPFAM" id="SSF50891">
    <property type="entry name" value="Cyclophilin-like"/>
    <property type="match status" value="1"/>
</dbReference>
<dbReference type="GO" id="GO:0016787">
    <property type="term" value="F:hydrolase activity"/>
    <property type="evidence" value="ECO:0007669"/>
    <property type="project" value="UniProtKB-KW"/>
</dbReference>
<accession>A0A142EPE4</accession>
<keyword evidence="6" id="KW-1185">Reference proteome</keyword>
<dbReference type="Gene3D" id="2.40.100.10">
    <property type="entry name" value="Cyclophilin-like"/>
    <property type="match status" value="1"/>
</dbReference>
<evidence type="ECO:0000259" key="4">
    <source>
        <dbReference type="SMART" id="SM00796"/>
    </source>
</evidence>
<reference evidence="6" key="1">
    <citation type="submission" date="2015-09" db="EMBL/GenBank/DDBJ databases">
        <title>Complete sequence of Algoriphagus sp. M8-2.</title>
        <authorList>
            <person name="Shintani M."/>
        </authorList>
    </citation>
    <scope>NUCLEOTIDE SEQUENCE [LARGE SCALE GENOMIC DNA]</scope>
    <source>
        <strain evidence="6">M8-2</strain>
    </source>
</reference>
<dbReference type="OrthoDB" id="9778567at2"/>
<dbReference type="PANTHER" id="PTHR34698:SF2">
    <property type="entry name" value="5-OXOPROLINASE SUBUNIT B"/>
    <property type="match status" value="1"/>
</dbReference>
<dbReference type="EMBL" id="CP012836">
    <property type="protein sequence ID" value="AMQ56999.1"/>
    <property type="molecule type" value="Genomic_DNA"/>
</dbReference>
<dbReference type="KEGG" id="alm:AO498_11195"/>
<keyword evidence="2" id="KW-0378">Hydrolase</keyword>
<dbReference type="RefSeq" id="WP_067547487.1">
    <property type="nucleotide sequence ID" value="NZ_CP012836.1"/>
</dbReference>
<feature type="domain" description="Carboxyltransferase" evidence="4">
    <location>
        <begin position="9"/>
        <end position="202"/>
    </location>
</feature>